<dbReference type="PANTHER" id="PTHR11609">
    <property type="entry name" value="PURINE BIOSYNTHESIS PROTEIN 6/7, PUR6/7"/>
    <property type="match status" value="1"/>
</dbReference>
<evidence type="ECO:0000256" key="1">
    <source>
        <dbReference type="ARBA" id="ARBA00022741"/>
    </source>
</evidence>
<dbReference type="Gene3D" id="3.30.470.20">
    <property type="entry name" value="ATP-grasp fold, B domain"/>
    <property type="match status" value="1"/>
</dbReference>
<name>A0A1J5PE76_9ZZZZ</name>
<evidence type="ECO:0000313" key="4">
    <source>
        <dbReference type="EMBL" id="OIQ63539.1"/>
    </source>
</evidence>
<accession>A0A1J5PE76</accession>
<dbReference type="InterPro" id="IPR003135">
    <property type="entry name" value="ATP-grasp_carboxylate-amine"/>
</dbReference>
<dbReference type="InterPro" id="IPR036691">
    <property type="entry name" value="Endo/exonu/phosph_ase_sf"/>
</dbReference>
<proteinExistence type="predicted"/>
<comment type="caution">
    <text evidence="4">The sequence shown here is derived from an EMBL/GenBank/DDBJ whole genome shotgun (WGS) entry which is preliminary data.</text>
</comment>
<gene>
    <name evidence="4" type="ORF">GALL_549200</name>
</gene>
<dbReference type="PANTHER" id="PTHR11609:SF5">
    <property type="entry name" value="PHOSPHORIBOSYLAMINOIMIDAZOLE CARBOXYLASE"/>
    <property type="match status" value="1"/>
</dbReference>
<feature type="domain" description="ATP-grasp fold ATP-dependent carboxylate-amine ligase-type" evidence="3">
    <location>
        <begin position="178"/>
        <end position="231"/>
    </location>
</feature>
<keyword evidence="2" id="KW-0067">ATP-binding</keyword>
<evidence type="ECO:0000259" key="3">
    <source>
        <dbReference type="Pfam" id="PF02222"/>
    </source>
</evidence>
<evidence type="ECO:0000256" key="2">
    <source>
        <dbReference type="ARBA" id="ARBA00022840"/>
    </source>
</evidence>
<dbReference type="Pfam" id="PF02222">
    <property type="entry name" value="ATP-grasp"/>
    <property type="match status" value="1"/>
</dbReference>
<dbReference type="EMBL" id="MLJW01008922">
    <property type="protein sequence ID" value="OIQ63539.1"/>
    <property type="molecule type" value="Genomic_DNA"/>
</dbReference>
<keyword evidence="1" id="KW-0547">Nucleotide-binding</keyword>
<dbReference type="AlphaFoldDB" id="A0A1J5PE76"/>
<dbReference type="GO" id="GO:0005829">
    <property type="term" value="C:cytosol"/>
    <property type="evidence" value="ECO:0007669"/>
    <property type="project" value="TreeGrafter"/>
</dbReference>
<dbReference type="SUPFAM" id="SSF56219">
    <property type="entry name" value="DNase I-like"/>
    <property type="match status" value="1"/>
</dbReference>
<sequence length="231" mass="25152">MKTVLILLALLAPLPALGAELKIATWNLNWLTTRPEGAPGLPADVKPRSDADLALLAGYAKDLNADVVAIEEVDGFQAASKVFSHDLYSIHMTRDHVVQRVGIAVRRGLHYDINPDLTALSDHYLRSGADITLHLGTSQLRILAVHLKKGCRDIPMPRAVSRSCTELRAQIGPLADWIAARSADGQVECFDVTENEHREHILKTSRAPAAIPDTLATQARDVAQRIANALN</sequence>
<organism evidence="4">
    <name type="scientific">mine drainage metagenome</name>
    <dbReference type="NCBI Taxonomy" id="410659"/>
    <lineage>
        <taxon>unclassified sequences</taxon>
        <taxon>metagenomes</taxon>
        <taxon>ecological metagenomes</taxon>
    </lineage>
</organism>
<dbReference type="SUPFAM" id="SSF56059">
    <property type="entry name" value="Glutathione synthetase ATP-binding domain-like"/>
    <property type="match status" value="1"/>
</dbReference>
<dbReference type="GO" id="GO:0005524">
    <property type="term" value="F:ATP binding"/>
    <property type="evidence" value="ECO:0007669"/>
    <property type="project" value="UniProtKB-KW"/>
</dbReference>
<protein>
    <submittedName>
        <fullName evidence="4">Phosphoribosylaminoimidazole carboxylase ATPase subunit</fullName>
    </submittedName>
</protein>
<reference evidence="4" key="1">
    <citation type="submission" date="2016-10" db="EMBL/GenBank/DDBJ databases">
        <title>Sequence of Gallionella enrichment culture.</title>
        <authorList>
            <person name="Poehlein A."/>
            <person name="Muehling M."/>
            <person name="Daniel R."/>
        </authorList>
    </citation>
    <scope>NUCLEOTIDE SEQUENCE</scope>
</reference>